<keyword evidence="2" id="KW-1185">Reference proteome</keyword>
<name>A0A5M3PNQ2_9GAMM</name>
<evidence type="ECO:0008006" key="3">
    <source>
        <dbReference type="Google" id="ProtNLM"/>
    </source>
</evidence>
<reference evidence="1 2" key="1">
    <citation type="journal article" date="2019" name="J. Gen. Appl. Microbiol.">
        <title>Aerobic degradation of cis-dichloroethene by the marine bacterium Marinobacter salsuginis strain 5N-3.</title>
        <authorList>
            <person name="Inoue Y."/>
            <person name="Fukunaga Y."/>
            <person name="Katsumata H."/>
            <person name="Ohji S."/>
            <person name="Hosoyama A."/>
            <person name="Mori K."/>
            <person name="Ando K."/>
        </authorList>
    </citation>
    <scope>NUCLEOTIDE SEQUENCE [LARGE SCALE GENOMIC DNA]</scope>
    <source>
        <strain evidence="1 2">5N-3</strain>
    </source>
</reference>
<dbReference type="Proteomes" id="UP000340077">
    <property type="component" value="Unassembled WGS sequence"/>
</dbReference>
<evidence type="ECO:0000313" key="2">
    <source>
        <dbReference type="Proteomes" id="UP000340077"/>
    </source>
</evidence>
<proteinExistence type="predicted"/>
<sequence length="316" mass="34637">MSEGRSCPLAYRYSAEDLCQEPRTVSEDVLYIIGGLYGNPWALDEIEQMALAEERQGHRVKLVFNGDFNWFNASDSLFRAINNRVLDHTVSLGNVDYELANPSAGAGCGCAYPDFVDQGVVERSNRIMERLQGIAVEHPDIQRRLSFLPRYRCLIFGGLKVLVVHGDLDSLAGWGLAHESFTEGNDGKLTEWFLASGADVIASTHTCLPVLWSGLVGEQSRVVVNNGSAGMGNLQSDPRGLITRIGFSSPVTEPVAGIERHGLNVSLLPVCYSLEAWLPEFDRLWPAGSPAAVSYRNRIRNGTSLHADDVIFPSSI</sequence>
<dbReference type="RefSeq" id="WP_153634211.1">
    <property type="nucleotide sequence ID" value="NZ_BGZH01000001.1"/>
</dbReference>
<organism evidence="1 2">
    <name type="scientific">Marinobacter salsuginis</name>
    <dbReference type="NCBI Taxonomy" id="418719"/>
    <lineage>
        <taxon>Bacteria</taxon>
        <taxon>Pseudomonadati</taxon>
        <taxon>Pseudomonadota</taxon>
        <taxon>Gammaproteobacteria</taxon>
        <taxon>Pseudomonadales</taxon>
        <taxon>Marinobacteraceae</taxon>
        <taxon>Marinobacter</taxon>
    </lineage>
</organism>
<accession>A0A5M3PNQ2</accession>
<evidence type="ECO:0000313" key="1">
    <source>
        <dbReference type="EMBL" id="GBO84530.1"/>
    </source>
</evidence>
<comment type="caution">
    <text evidence="1">The sequence shown here is derived from an EMBL/GenBank/DDBJ whole genome shotgun (WGS) entry which is preliminary data.</text>
</comment>
<gene>
    <name evidence="1" type="ORF">MS5N3_19810</name>
</gene>
<dbReference type="InterPro" id="IPR029052">
    <property type="entry name" value="Metallo-depent_PP-like"/>
</dbReference>
<protein>
    <recommendedName>
        <fullName evidence="3">Calcineurin-like phosphoesterase domain-containing protein</fullName>
    </recommendedName>
</protein>
<dbReference type="Gene3D" id="3.60.21.10">
    <property type="match status" value="1"/>
</dbReference>
<dbReference type="SUPFAM" id="SSF56300">
    <property type="entry name" value="Metallo-dependent phosphatases"/>
    <property type="match status" value="1"/>
</dbReference>
<dbReference type="EMBL" id="BGZH01000001">
    <property type="protein sequence ID" value="GBO84530.1"/>
    <property type="molecule type" value="Genomic_DNA"/>
</dbReference>
<dbReference type="AlphaFoldDB" id="A0A5M3PNQ2"/>